<sequence>MHPKLTIAPGIAVLAMVAALSGCSAVPPQPPATASAAGAAAGAARTPFPGGAQADYQLGGAYPVPAGTAVVTRDSGAEPAPGVYSICYVNGFQSQPGETADWLRDHPDLVLGGAADPVVDAGWPDEIIFDTSTDQRRAAIVAALRPTLQRCADAGFNAVEIDNLDSFTRSGGALTAADNIALVTLFAAETHALGLAIGQKNSAELAARLRTAVGFDFAVTEECDRFAECGVYTDAYGDDVLDIEYSDDLRDSFAEACARSDRPRSMVLRDRGLVADTDSGYVFEHCPS</sequence>
<evidence type="ECO:0000313" key="3">
    <source>
        <dbReference type="EMBL" id="TFB87087.1"/>
    </source>
</evidence>
<gene>
    <name evidence="3" type="ORF">E3O44_08035</name>
</gene>
<dbReference type="RefSeq" id="WP_134534179.1">
    <property type="nucleotide sequence ID" value="NZ_SOFG01000011.1"/>
</dbReference>
<reference evidence="3 4" key="1">
    <citation type="submission" date="2019-03" db="EMBL/GenBank/DDBJ databases">
        <title>Genomics of glacier-inhabiting Cryobacterium strains.</title>
        <authorList>
            <person name="Liu Q."/>
            <person name="Xin Y.-H."/>
        </authorList>
    </citation>
    <scope>NUCLEOTIDE SEQUENCE [LARGE SCALE GENOMIC DNA]</scope>
    <source>
        <strain evidence="3 4">MDB2-B</strain>
    </source>
</reference>
<feature type="domain" description="Glycoside-hydrolase family GH114 TIM-barrel" evidence="2">
    <location>
        <begin position="55"/>
        <end position="274"/>
    </location>
</feature>
<comment type="caution">
    <text evidence="3">The sequence shown here is derived from an EMBL/GenBank/DDBJ whole genome shotgun (WGS) entry which is preliminary data.</text>
</comment>
<protein>
    <recommendedName>
        <fullName evidence="2">Glycoside-hydrolase family GH114 TIM-barrel domain-containing protein</fullName>
    </recommendedName>
</protein>
<dbReference type="SUPFAM" id="SSF51445">
    <property type="entry name" value="(Trans)glycosidases"/>
    <property type="match status" value="1"/>
</dbReference>
<dbReference type="PROSITE" id="PS51257">
    <property type="entry name" value="PROKAR_LIPOPROTEIN"/>
    <property type="match status" value="1"/>
</dbReference>
<organism evidence="3 4">
    <name type="scientific">Cryobacterium algoricola</name>
    <dbReference type="NCBI Taxonomy" id="1259183"/>
    <lineage>
        <taxon>Bacteria</taxon>
        <taxon>Bacillati</taxon>
        <taxon>Actinomycetota</taxon>
        <taxon>Actinomycetes</taxon>
        <taxon>Micrococcales</taxon>
        <taxon>Microbacteriaceae</taxon>
        <taxon>Cryobacterium</taxon>
    </lineage>
</organism>
<dbReference type="PANTHER" id="PTHR35273">
    <property type="entry name" value="ALPHA-1,4 POLYGALACTOSAMINIDASE, PUTATIVE (AFU_ORTHOLOGUE AFUA_3G07890)-RELATED"/>
    <property type="match status" value="1"/>
</dbReference>
<dbReference type="InterPro" id="IPR004352">
    <property type="entry name" value="GH114_TIM-barrel"/>
</dbReference>
<keyword evidence="4" id="KW-1185">Reference proteome</keyword>
<accession>A0ABY2IEM3</accession>
<dbReference type="Gene3D" id="3.20.20.70">
    <property type="entry name" value="Aldolase class I"/>
    <property type="match status" value="1"/>
</dbReference>
<feature type="chain" id="PRO_5045070410" description="Glycoside-hydrolase family GH114 TIM-barrel domain-containing protein" evidence="1">
    <location>
        <begin position="26"/>
        <end position="288"/>
    </location>
</feature>
<dbReference type="EMBL" id="SOFG01000011">
    <property type="protein sequence ID" value="TFB87087.1"/>
    <property type="molecule type" value="Genomic_DNA"/>
</dbReference>
<feature type="signal peptide" evidence="1">
    <location>
        <begin position="1"/>
        <end position="25"/>
    </location>
</feature>
<dbReference type="PANTHER" id="PTHR35273:SF2">
    <property type="entry name" value="ALPHA-GALACTOSIDASE"/>
    <property type="match status" value="1"/>
</dbReference>
<proteinExistence type="predicted"/>
<evidence type="ECO:0000259" key="2">
    <source>
        <dbReference type="Pfam" id="PF03537"/>
    </source>
</evidence>
<dbReference type="InterPro" id="IPR017853">
    <property type="entry name" value="GH"/>
</dbReference>
<evidence type="ECO:0000313" key="4">
    <source>
        <dbReference type="Proteomes" id="UP000297608"/>
    </source>
</evidence>
<evidence type="ECO:0000256" key="1">
    <source>
        <dbReference type="SAM" id="SignalP"/>
    </source>
</evidence>
<dbReference type="Pfam" id="PF03537">
    <property type="entry name" value="Glyco_hydro_114"/>
    <property type="match status" value="1"/>
</dbReference>
<name>A0ABY2IEM3_9MICO</name>
<dbReference type="Proteomes" id="UP000297608">
    <property type="component" value="Unassembled WGS sequence"/>
</dbReference>
<keyword evidence="1" id="KW-0732">Signal</keyword>
<dbReference type="InterPro" id="IPR013785">
    <property type="entry name" value="Aldolase_TIM"/>
</dbReference>